<evidence type="ECO:0000256" key="3">
    <source>
        <dbReference type="ARBA" id="ARBA00009348"/>
    </source>
</evidence>
<dbReference type="CDD" id="cd15482">
    <property type="entry name" value="Sialidase_non-viral"/>
    <property type="match status" value="1"/>
</dbReference>
<evidence type="ECO:0000256" key="6">
    <source>
        <dbReference type="SAM" id="MobiDB-lite"/>
    </source>
</evidence>
<accession>A0AAX1KKM6</accession>
<dbReference type="Gene3D" id="2.120.10.10">
    <property type="match status" value="1"/>
</dbReference>
<sequence>MKQRIHCAALATTLCLALLPVQAAALTVTDRPQPGTTQGQPFEHDPDTAGSDSFRIPGLTTLRDGALLATADARWNTTYDGGGLDTIVSRSEDNGETWNYNFANYLGDNGNEYSGDGSTCFIDPSVAVKYEGSQETIYLLADLYPYGVALNGSGNLWPAKETGFDGQGRLLLSTDSYGNEVQGNNQTYTYDYYLDGDTIKSVSGDTPVEGLTVDEHFNVTGTYNGQPVDSNLFFQNAPFKVQRTSFLYLVTSTDGGKSWSAPTLLPLKKDSERAYLVAPSKGLVTSRGEIVFPCYSFDNTGSSQPQHISFLYSEDGVNWARSDDDPSSTADQWDSESVAVELSDGRLRFFARNNHTKRLSYFDFIPGTAGLADGHWENRVNTSVITNSNCQISVIEYSHTSQGKEVLLISCPASSNPNGDNQSGASYRNNGKIFVARVNRDADMTLEWVDSATIDIDPSRSDDPFMYSAITELTRDGNGAETGDIAILYEMNENGWGAGIGKYYEMTFETRSLSGIDFDPIFTKQPVNNGGPLTLGDKSLQLSVETDITANVTYQWYKKTDAGEMAINGAIEKTYTVDTDAMGLGEHQLFCRAVNGSCTVDSNPVKVQVIPAPVTYTITLDAQGGSGTAASLTTNADGKLTSLPPPTRAGYAFNGWYTLPTSGDKITTDTVFQANATIYAQWTANSSGGGSSSGSTRYTVSVEDTDNGSVKVSPTRASKGSTVTVTVKPDEGYELDKLTVTDKNGDRIKLTDKGDGKYTFQMPASKVTVEAEFTAVEPEPEGLPFTDVTSRDWFYDAVAYVYDKGMMEGTTDTTFAPTMNLTRSMIAQVLYNLEERPEAPGAAGFPDVAADAWYADAVNWAAARGIVKGYDTGAFGPEDSVTREQLAAILYRYAQAKGYDTTQGGMAVREFSDSASISDWAQEAMAWAVNAQVLSGKGNGVLDPQGTATRAEVAQMLMNFVEHVG</sequence>
<evidence type="ECO:0000259" key="8">
    <source>
        <dbReference type="PROSITE" id="PS51272"/>
    </source>
</evidence>
<name>A0AAX1KKM6_FLAPL</name>
<comment type="similarity">
    <text evidence="3">Belongs to the glycosyl hydrolase 33 family.</text>
</comment>
<dbReference type="InterPro" id="IPR023364">
    <property type="entry name" value="Trans_sialidase_dom3"/>
</dbReference>
<dbReference type="GO" id="GO:0004308">
    <property type="term" value="F:exo-alpha-sialidase activity"/>
    <property type="evidence" value="ECO:0007669"/>
    <property type="project" value="UniProtKB-EC"/>
</dbReference>
<dbReference type="KEGG" id="fpla:A4U99_18415"/>
<dbReference type="EMBL" id="CP065315">
    <property type="protein sequence ID" value="QQR06511.1"/>
    <property type="molecule type" value="Genomic_DNA"/>
</dbReference>
<dbReference type="Proteomes" id="UP000595792">
    <property type="component" value="Chromosome"/>
</dbReference>
<dbReference type="Pfam" id="PF00395">
    <property type="entry name" value="SLH"/>
    <property type="match status" value="3"/>
</dbReference>
<feature type="chain" id="PRO_5043331775" description="exo-alpha-sialidase" evidence="7">
    <location>
        <begin position="24"/>
        <end position="965"/>
    </location>
</feature>
<dbReference type="GO" id="GO:0016020">
    <property type="term" value="C:membrane"/>
    <property type="evidence" value="ECO:0007669"/>
    <property type="project" value="TreeGrafter"/>
</dbReference>
<evidence type="ECO:0000256" key="2">
    <source>
        <dbReference type="ARBA" id="ARBA00004196"/>
    </source>
</evidence>
<feature type="signal peptide" evidence="7">
    <location>
        <begin position="1"/>
        <end position="23"/>
    </location>
</feature>
<evidence type="ECO:0000256" key="4">
    <source>
        <dbReference type="ARBA" id="ARBA00012733"/>
    </source>
</evidence>
<dbReference type="InterPro" id="IPR044060">
    <property type="entry name" value="Bacterial_rp_domain"/>
</dbReference>
<dbReference type="InterPro" id="IPR001119">
    <property type="entry name" value="SLH_dom"/>
</dbReference>
<evidence type="ECO:0000256" key="7">
    <source>
        <dbReference type="SAM" id="SignalP"/>
    </source>
</evidence>
<dbReference type="PANTHER" id="PTHR10628">
    <property type="entry name" value="SIALIDASE"/>
    <property type="match status" value="1"/>
</dbReference>
<dbReference type="InterPro" id="IPR026856">
    <property type="entry name" value="Sialidase_fam"/>
</dbReference>
<evidence type="ECO:0000256" key="1">
    <source>
        <dbReference type="ARBA" id="ARBA00000427"/>
    </source>
</evidence>
<dbReference type="Gene3D" id="2.40.220.10">
    <property type="entry name" value="Intramolecular Trans-sialidase, Domain 3"/>
    <property type="match status" value="1"/>
</dbReference>
<feature type="region of interest" description="Disordered" evidence="6">
    <location>
        <begin position="30"/>
        <end position="50"/>
    </location>
</feature>
<dbReference type="InterPro" id="IPR013378">
    <property type="entry name" value="InlB-like_B-rpt"/>
</dbReference>
<dbReference type="PROSITE" id="PS51272">
    <property type="entry name" value="SLH"/>
    <property type="match status" value="3"/>
</dbReference>
<dbReference type="Gene3D" id="2.60.40.4270">
    <property type="entry name" value="Listeria-Bacteroides repeat domain"/>
    <property type="match status" value="1"/>
</dbReference>
<dbReference type="PANTHER" id="PTHR10628:SF30">
    <property type="entry name" value="EXO-ALPHA-SIALIDASE"/>
    <property type="match status" value="1"/>
</dbReference>
<evidence type="ECO:0000313" key="9">
    <source>
        <dbReference type="EMBL" id="QQR06511.1"/>
    </source>
</evidence>
<feature type="domain" description="SLH" evidence="8">
    <location>
        <begin position="908"/>
        <end position="965"/>
    </location>
</feature>
<gene>
    <name evidence="9" type="ORF">I5Q84_03140</name>
</gene>
<dbReference type="GO" id="GO:0005737">
    <property type="term" value="C:cytoplasm"/>
    <property type="evidence" value="ECO:0007669"/>
    <property type="project" value="TreeGrafter"/>
</dbReference>
<comment type="subcellular location">
    <subcellularLocation>
        <location evidence="2">Cell envelope</location>
    </subcellularLocation>
</comment>
<dbReference type="InterPro" id="IPR042229">
    <property type="entry name" value="Listeria/Bacterioides_rpt_sf"/>
</dbReference>
<dbReference type="Pfam" id="PF18998">
    <property type="entry name" value="Flg_new_2"/>
    <property type="match status" value="1"/>
</dbReference>
<dbReference type="Gene3D" id="2.60.40.2700">
    <property type="match status" value="1"/>
</dbReference>
<protein>
    <recommendedName>
        <fullName evidence="4">exo-alpha-sialidase</fullName>
        <ecNumber evidence="4">3.2.1.18</ecNumber>
    </recommendedName>
</protein>
<dbReference type="EC" id="3.2.1.18" evidence="4"/>
<dbReference type="InterPro" id="IPR036278">
    <property type="entry name" value="Sialidase_sf"/>
</dbReference>
<dbReference type="GO" id="GO:0006689">
    <property type="term" value="P:ganglioside catabolic process"/>
    <property type="evidence" value="ECO:0007669"/>
    <property type="project" value="TreeGrafter"/>
</dbReference>
<dbReference type="SUPFAM" id="SSF50939">
    <property type="entry name" value="Sialidases"/>
    <property type="match status" value="1"/>
</dbReference>
<dbReference type="RefSeq" id="WP_084461932.1">
    <property type="nucleotide sequence ID" value="NZ_CP015406.2"/>
</dbReference>
<reference evidence="9 10" key="1">
    <citation type="submission" date="2020-11" db="EMBL/GenBank/DDBJ databases">
        <title>Closed and high quality bacterial genomes of the OMM12 community.</title>
        <authorList>
            <person name="Marbouty M."/>
            <person name="Lamy-Besnier Q."/>
            <person name="Debarbieux L."/>
            <person name="Koszul R."/>
        </authorList>
    </citation>
    <scope>NUCLEOTIDE SEQUENCE [LARGE SCALE GENOMIC DNA]</scope>
    <source>
        <strain evidence="9 10">YL31</strain>
    </source>
</reference>
<evidence type="ECO:0000313" key="10">
    <source>
        <dbReference type="Proteomes" id="UP000595792"/>
    </source>
</evidence>
<dbReference type="Pfam" id="PF09479">
    <property type="entry name" value="Flg_new"/>
    <property type="match status" value="1"/>
</dbReference>
<keyword evidence="5" id="KW-0677">Repeat</keyword>
<feature type="region of interest" description="Disordered" evidence="6">
    <location>
        <begin position="683"/>
        <end position="717"/>
    </location>
</feature>
<dbReference type="AlphaFoldDB" id="A0AAX1KKM6"/>
<keyword evidence="7" id="KW-0732">Signal</keyword>
<feature type="compositionally biased region" description="Polar residues" evidence="6">
    <location>
        <begin position="707"/>
        <end position="717"/>
    </location>
</feature>
<comment type="catalytic activity">
    <reaction evidence="1">
        <text>Hydrolysis of alpha-(2-&gt;3)-, alpha-(2-&gt;6)-, alpha-(2-&gt;8)- glycosidic linkages of terminal sialic acid residues in oligosaccharides, glycoproteins, glycolipids, colominic acid and synthetic substrates.</text>
        <dbReference type="EC" id="3.2.1.18"/>
    </reaction>
</comment>
<dbReference type="InterPro" id="IPR011040">
    <property type="entry name" value="Sialidase"/>
</dbReference>
<dbReference type="GO" id="GO:0009313">
    <property type="term" value="P:oligosaccharide catabolic process"/>
    <property type="evidence" value="ECO:0007669"/>
    <property type="project" value="TreeGrafter"/>
</dbReference>
<feature type="domain" description="SLH" evidence="8">
    <location>
        <begin position="781"/>
        <end position="840"/>
    </location>
</feature>
<dbReference type="NCBIfam" id="TIGR02543">
    <property type="entry name" value="List_Bact_rpt"/>
    <property type="match status" value="1"/>
</dbReference>
<dbReference type="GO" id="GO:0030313">
    <property type="term" value="C:cell envelope"/>
    <property type="evidence" value="ECO:0007669"/>
    <property type="project" value="UniProtKB-SubCell"/>
</dbReference>
<proteinExistence type="inferred from homology"/>
<evidence type="ECO:0000256" key="5">
    <source>
        <dbReference type="ARBA" id="ARBA00022737"/>
    </source>
</evidence>
<organism evidence="9 10">
    <name type="scientific">Flavonifractor plautii</name>
    <name type="common">Fusobacterium plautii</name>
    <dbReference type="NCBI Taxonomy" id="292800"/>
    <lineage>
        <taxon>Bacteria</taxon>
        <taxon>Bacillati</taxon>
        <taxon>Bacillota</taxon>
        <taxon>Clostridia</taxon>
        <taxon>Eubacteriales</taxon>
        <taxon>Oscillospiraceae</taxon>
        <taxon>Flavonifractor</taxon>
    </lineage>
</organism>
<dbReference type="Pfam" id="PF13088">
    <property type="entry name" value="BNR_2"/>
    <property type="match status" value="1"/>
</dbReference>
<feature type="domain" description="SLH" evidence="8">
    <location>
        <begin position="841"/>
        <end position="904"/>
    </location>
</feature>